<evidence type="ECO:0000256" key="4">
    <source>
        <dbReference type="ARBA" id="ARBA00023163"/>
    </source>
</evidence>
<evidence type="ECO:0000313" key="8">
    <source>
        <dbReference type="EMBL" id="CAD5206480.1"/>
    </source>
</evidence>
<proteinExistence type="predicted"/>
<evidence type="ECO:0000259" key="7">
    <source>
        <dbReference type="PROSITE" id="PS50888"/>
    </source>
</evidence>
<dbReference type="InterPro" id="IPR051098">
    <property type="entry name" value="NeuroDiff_E-box_TFs"/>
</dbReference>
<dbReference type="AlphaFoldDB" id="A0A811JSQ9"/>
<evidence type="ECO:0000313" key="9">
    <source>
        <dbReference type="Proteomes" id="UP000614601"/>
    </source>
</evidence>
<dbReference type="InterPro" id="IPR036638">
    <property type="entry name" value="HLH_DNA-bd_sf"/>
</dbReference>
<evidence type="ECO:0000256" key="6">
    <source>
        <dbReference type="SAM" id="MobiDB-lite"/>
    </source>
</evidence>
<comment type="caution">
    <text evidence="8">The sequence shown here is derived from an EMBL/GenBank/DDBJ whole genome shotgun (WGS) entry which is preliminary data.</text>
</comment>
<dbReference type="Pfam" id="PF00010">
    <property type="entry name" value="HLH"/>
    <property type="match status" value="1"/>
</dbReference>
<dbReference type="EMBL" id="CAJFCW020000001">
    <property type="protein sequence ID" value="CAG9081942.1"/>
    <property type="molecule type" value="Genomic_DNA"/>
</dbReference>
<dbReference type="GO" id="GO:0046983">
    <property type="term" value="F:protein dimerization activity"/>
    <property type="evidence" value="ECO:0007669"/>
    <property type="project" value="InterPro"/>
</dbReference>
<keyword evidence="9" id="KW-1185">Reference proteome</keyword>
<evidence type="ECO:0000256" key="3">
    <source>
        <dbReference type="ARBA" id="ARBA00023125"/>
    </source>
</evidence>
<dbReference type="PANTHER" id="PTHR11793">
    <property type="entry name" value="BASIC HELIX-LOOP-HELIX TRANSCRIPTION FACTOR"/>
    <property type="match status" value="1"/>
</dbReference>
<comment type="subcellular location">
    <subcellularLocation>
        <location evidence="1">Nucleus</location>
    </subcellularLocation>
</comment>
<dbReference type="GO" id="GO:0000785">
    <property type="term" value="C:chromatin"/>
    <property type="evidence" value="ECO:0007669"/>
    <property type="project" value="TreeGrafter"/>
</dbReference>
<reference evidence="8" key="1">
    <citation type="submission" date="2020-09" db="EMBL/GenBank/DDBJ databases">
        <authorList>
            <person name="Kikuchi T."/>
        </authorList>
    </citation>
    <scope>NUCLEOTIDE SEQUENCE</scope>
    <source>
        <strain evidence="8">SH1</strain>
    </source>
</reference>
<dbReference type="OrthoDB" id="10034090at2759"/>
<dbReference type="PANTHER" id="PTHR11793:SF13">
    <property type="entry name" value="PROTEIN DAUGHTERLESS"/>
    <property type="match status" value="1"/>
</dbReference>
<accession>A0A811JSQ9</accession>
<dbReference type="InterPro" id="IPR011598">
    <property type="entry name" value="bHLH_dom"/>
</dbReference>
<protein>
    <recommendedName>
        <fullName evidence="7">BHLH domain-containing protein</fullName>
    </recommendedName>
</protein>
<gene>
    <name evidence="8" type="ORF">BOKJ2_LOCUS1164</name>
</gene>
<organism evidence="8 9">
    <name type="scientific">Bursaphelenchus okinawaensis</name>
    <dbReference type="NCBI Taxonomy" id="465554"/>
    <lineage>
        <taxon>Eukaryota</taxon>
        <taxon>Metazoa</taxon>
        <taxon>Ecdysozoa</taxon>
        <taxon>Nematoda</taxon>
        <taxon>Chromadorea</taxon>
        <taxon>Rhabditida</taxon>
        <taxon>Tylenchina</taxon>
        <taxon>Tylenchomorpha</taxon>
        <taxon>Aphelenchoidea</taxon>
        <taxon>Aphelenchoididae</taxon>
        <taxon>Bursaphelenchus</taxon>
    </lineage>
</organism>
<evidence type="ECO:0000256" key="1">
    <source>
        <dbReference type="ARBA" id="ARBA00004123"/>
    </source>
</evidence>
<evidence type="ECO:0000256" key="5">
    <source>
        <dbReference type="ARBA" id="ARBA00023242"/>
    </source>
</evidence>
<feature type="compositionally biased region" description="Polar residues" evidence="6">
    <location>
        <begin position="81"/>
        <end position="97"/>
    </location>
</feature>
<keyword evidence="5" id="KW-0539">Nucleus</keyword>
<dbReference type="PROSITE" id="PS50888">
    <property type="entry name" value="BHLH"/>
    <property type="match status" value="1"/>
</dbReference>
<sequence>MASFHPSGESKENKDVENTSTSSVGAVPFYPQYANYTTHVYDSSALATSSEAPATFTEVKGGNAAVVGAPKSDFKSEASHLPQSSYPSTTTISSLQPLSQTTPVPVLNSSPVMAPNLYNEEASEISSALGYSSYSAPHSFAAGSSHDVSYWQPPQEVYPGPIPSYPNVLLHGDEVTSPSYSTLPTDNRVDPANLSAAYNSPYMLCPPYLPDGTQDPLALRYIADGSFYQQPSIQSLPIDTQYVPNSTPRNLDPYVPPIAGTPSELSMLPTKDASSAFTSPVNGIPNASTMMYPNNVLMQKQRSRRSRSLKDSDDDIRSNEDKEQERRSANNNRERIRVKDINTAFKELGKMCSQHIPNTNERNLTKLSILHHAVQVINGLESQVRQRNMNPRATSMRRREQAQQ</sequence>
<dbReference type="SMART" id="SM00353">
    <property type="entry name" value="HLH"/>
    <property type="match status" value="1"/>
</dbReference>
<keyword evidence="4" id="KW-0804">Transcription</keyword>
<dbReference type="Proteomes" id="UP000614601">
    <property type="component" value="Unassembled WGS sequence"/>
</dbReference>
<feature type="compositionally biased region" description="Basic and acidic residues" evidence="6">
    <location>
        <begin position="308"/>
        <end position="335"/>
    </location>
</feature>
<dbReference type="Gene3D" id="4.10.280.10">
    <property type="entry name" value="Helix-loop-helix DNA-binding domain"/>
    <property type="match status" value="1"/>
</dbReference>
<dbReference type="EMBL" id="CAJFDH010000001">
    <property type="protein sequence ID" value="CAD5206480.1"/>
    <property type="molecule type" value="Genomic_DNA"/>
</dbReference>
<dbReference type="GO" id="GO:0005667">
    <property type="term" value="C:transcription regulator complex"/>
    <property type="evidence" value="ECO:0007669"/>
    <property type="project" value="TreeGrafter"/>
</dbReference>
<feature type="domain" description="BHLH" evidence="7">
    <location>
        <begin position="325"/>
        <end position="380"/>
    </location>
</feature>
<dbReference type="GO" id="GO:0000981">
    <property type="term" value="F:DNA-binding transcription factor activity, RNA polymerase II-specific"/>
    <property type="evidence" value="ECO:0007669"/>
    <property type="project" value="TreeGrafter"/>
</dbReference>
<keyword evidence="2" id="KW-0805">Transcription regulation</keyword>
<dbReference type="SUPFAM" id="SSF47459">
    <property type="entry name" value="HLH, helix-loop-helix DNA-binding domain"/>
    <property type="match status" value="1"/>
</dbReference>
<dbReference type="GO" id="GO:0005634">
    <property type="term" value="C:nucleus"/>
    <property type="evidence" value="ECO:0007669"/>
    <property type="project" value="UniProtKB-SubCell"/>
</dbReference>
<feature type="region of interest" description="Disordered" evidence="6">
    <location>
        <begin position="298"/>
        <end position="335"/>
    </location>
</feature>
<keyword evidence="3" id="KW-0238">DNA-binding</keyword>
<feature type="region of interest" description="Disordered" evidence="6">
    <location>
        <begin position="75"/>
        <end position="97"/>
    </location>
</feature>
<dbReference type="GO" id="GO:0000978">
    <property type="term" value="F:RNA polymerase II cis-regulatory region sequence-specific DNA binding"/>
    <property type="evidence" value="ECO:0007669"/>
    <property type="project" value="TreeGrafter"/>
</dbReference>
<feature type="region of interest" description="Disordered" evidence="6">
    <location>
        <begin position="1"/>
        <end position="25"/>
    </location>
</feature>
<dbReference type="Proteomes" id="UP000783686">
    <property type="component" value="Unassembled WGS sequence"/>
</dbReference>
<evidence type="ECO:0000256" key="2">
    <source>
        <dbReference type="ARBA" id="ARBA00023015"/>
    </source>
</evidence>
<feature type="compositionally biased region" description="Basic and acidic residues" evidence="6">
    <location>
        <begin position="8"/>
        <end position="17"/>
    </location>
</feature>
<name>A0A811JSQ9_9BILA</name>